<evidence type="ECO:0000256" key="1">
    <source>
        <dbReference type="ARBA" id="ARBA00022614"/>
    </source>
</evidence>
<feature type="signal peptide" evidence="4">
    <location>
        <begin position="1"/>
        <end position="18"/>
    </location>
</feature>
<dbReference type="Pfam" id="PF00560">
    <property type="entry name" value="LRR_1"/>
    <property type="match status" value="1"/>
</dbReference>
<dbReference type="PROSITE" id="PS51450">
    <property type="entry name" value="LRR"/>
    <property type="match status" value="1"/>
</dbReference>
<dbReference type="InterPro" id="IPR050333">
    <property type="entry name" value="SLRP"/>
</dbReference>
<dbReference type="Proteomes" id="UP001107558">
    <property type="component" value="Chromosome 1"/>
</dbReference>
<protein>
    <submittedName>
        <fullName evidence="5">Uncharacterized protein</fullName>
    </submittedName>
</protein>
<keyword evidence="3" id="KW-0812">Transmembrane</keyword>
<keyword evidence="3" id="KW-1133">Transmembrane helix</keyword>
<proteinExistence type="predicted"/>
<evidence type="ECO:0000256" key="2">
    <source>
        <dbReference type="ARBA" id="ARBA00022737"/>
    </source>
</evidence>
<dbReference type="PANTHER" id="PTHR45712:SF22">
    <property type="entry name" value="INSULIN-LIKE GROWTH FACTOR-BINDING PROTEIN COMPLEX ACID LABILE SUBUNIT"/>
    <property type="match status" value="1"/>
</dbReference>
<dbReference type="Gene3D" id="3.80.10.10">
    <property type="entry name" value="Ribonuclease Inhibitor"/>
    <property type="match status" value="2"/>
</dbReference>
<feature type="transmembrane region" description="Helical" evidence="3">
    <location>
        <begin position="436"/>
        <end position="457"/>
    </location>
</feature>
<keyword evidence="3" id="KW-0472">Membrane</keyword>
<dbReference type="SUPFAM" id="SSF52058">
    <property type="entry name" value="L domain-like"/>
    <property type="match status" value="1"/>
</dbReference>
<dbReference type="EMBL" id="JADBJN010000001">
    <property type="protein sequence ID" value="KAG5681915.1"/>
    <property type="molecule type" value="Genomic_DNA"/>
</dbReference>
<evidence type="ECO:0000313" key="6">
    <source>
        <dbReference type="Proteomes" id="UP001107558"/>
    </source>
</evidence>
<keyword evidence="2" id="KW-0677">Repeat</keyword>
<dbReference type="OrthoDB" id="676979at2759"/>
<evidence type="ECO:0000256" key="4">
    <source>
        <dbReference type="SAM" id="SignalP"/>
    </source>
</evidence>
<feature type="chain" id="PRO_5039914432" evidence="4">
    <location>
        <begin position="19"/>
        <end position="496"/>
    </location>
</feature>
<dbReference type="InterPro" id="IPR001611">
    <property type="entry name" value="Leu-rich_rpt"/>
</dbReference>
<dbReference type="PANTHER" id="PTHR45712">
    <property type="entry name" value="AGAP008170-PA"/>
    <property type="match status" value="1"/>
</dbReference>
<reference evidence="5" key="1">
    <citation type="submission" date="2021-03" db="EMBL/GenBank/DDBJ databases">
        <title>Chromosome level genome of the anhydrobiotic midge Polypedilum vanderplanki.</title>
        <authorList>
            <person name="Yoshida Y."/>
            <person name="Kikawada T."/>
            <person name="Gusev O."/>
        </authorList>
    </citation>
    <scope>NUCLEOTIDE SEQUENCE</scope>
    <source>
        <strain evidence="5">NIAS01</strain>
        <tissue evidence="5">Whole body or cell culture</tissue>
    </source>
</reference>
<organism evidence="5 6">
    <name type="scientific">Polypedilum vanderplanki</name>
    <name type="common">Sleeping chironomid midge</name>
    <dbReference type="NCBI Taxonomy" id="319348"/>
    <lineage>
        <taxon>Eukaryota</taxon>
        <taxon>Metazoa</taxon>
        <taxon>Ecdysozoa</taxon>
        <taxon>Arthropoda</taxon>
        <taxon>Hexapoda</taxon>
        <taxon>Insecta</taxon>
        <taxon>Pterygota</taxon>
        <taxon>Neoptera</taxon>
        <taxon>Endopterygota</taxon>
        <taxon>Diptera</taxon>
        <taxon>Nematocera</taxon>
        <taxon>Chironomoidea</taxon>
        <taxon>Chironomidae</taxon>
        <taxon>Chironominae</taxon>
        <taxon>Polypedilum</taxon>
        <taxon>Polypedilum</taxon>
    </lineage>
</organism>
<comment type="caution">
    <text evidence="5">The sequence shown here is derived from an EMBL/GenBank/DDBJ whole genome shotgun (WGS) entry which is preliminary data.</text>
</comment>
<evidence type="ECO:0000313" key="5">
    <source>
        <dbReference type="EMBL" id="KAG5681915.1"/>
    </source>
</evidence>
<dbReference type="AlphaFoldDB" id="A0A9J6CJL5"/>
<keyword evidence="6" id="KW-1185">Reference proteome</keyword>
<dbReference type="InterPro" id="IPR032675">
    <property type="entry name" value="LRR_dom_sf"/>
</dbReference>
<evidence type="ECO:0000256" key="3">
    <source>
        <dbReference type="SAM" id="Phobius"/>
    </source>
</evidence>
<dbReference type="Pfam" id="PF13855">
    <property type="entry name" value="LRR_8"/>
    <property type="match status" value="1"/>
</dbReference>
<gene>
    <name evidence="5" type="ORF">PVAND_011319</name>
</gene>
<keyword evidence="1" id="KW-0433">Leucine-rich repeat</keyword>
<keyword evidence="4" id="KW-0732">Signal</keyword>
<name>A0A9J6CJL5_POLVA</name>
<sequence length="496" mass="57813">MIEKLIILIIAIAQIVSAQSRGSDLACFVDDKDRSTCIYTDVNNPFDLMRKFPDANNSQAVPIKRLKFYKCYMDYFFPQMFTLFPNLEEVIASGQYLTRLERSDIGQTNSLRSLNVSYNRIHRLSGDVTSKAQKLENFDISHNILERVLPDAFKYNINLKYINMSHNQIVSLDRKFFDEVRSAYILKLNNNKITDITGDFEHYVSTFVELHLQNNFIVSIHPKLVKQALYLDLSLNKLTELDLTTSLATELKVVGNELKYLKIGRKLEKLDASENRFYMFKIECNPVGNEVTHLNLSYIKYSLNNEKLLIDFRKFQKLKVLDLSDNNLLNFDITDLAYGVSRTIQTLNFRNAHIKQLKNWEKIKFLLPNLREIDLFDNIFDCNELERMIPQLQKLNVTLPGYESENNQTFVSRSCTRFPRYTHLDEKSSIKVDHTVLIWCFIGIFLFGSTITGLVIINRKLKVFEKIYDAIKVNPYKPRGSKLLDEEKANDTENSF</sequence>
<accession>A0A9J6CJL5</accession>